<dbReference type="InterPro" id="IPR042099">
    <property type="entry name" value="ANL_N_sf"/>
</dbReference>
<dbReference type="InterPro" id="IPR032387">
    <property type="entry name" value="ACAS_N"/>
</dbReference>
<feature type="domain" description="Acetyl-coenzyme A synthetase N-terminal" evidence="4">
    <location>
        <begin position="24"/>
        <end position="81"/>
    </location>
</feature>
<dbReference type="Pfam" id="PF00501">
    <property type="entry name" value="AMP-binding"/>
    <property type="match status" value="1"/>
</dbReference>
<dbReference type="GO" id="GO:0003987">
    <property type="term" value="F:acetate-CoA ligase activity"/>
    <property type="evidence" value="ECO:0007669"/>
    <property type="project" value="UniProtKB-EC"/>
</dbReference>
<proteinExistence type="inferred from homology"/>
<evidence type="ECO:0000256" key="1">
    <source>
        <dbReference type="ARBA" id="ARBA00006432"/>
    </source>
</evidence>
<dbReference type="GO" id="GO:0006085">
    <property type="term" value="P:acetyl-CoA biosynthetic process"/>
    <property type="evidence" value="ECO:0007669"/>
    <property type="project" value="TreeGrafter"/>
</dbReference>
<comment type="caution">
    <text evidence="5">The sequence shown here is derived from an EMBL/GenBank/DDBJ whole genome shotgun (WGS) entry which is preliminary data.</text>
</comment>
<feature type="domain" description="AMP-dependent synthetase/ligase" evidence="3">
    <location>
        <begin position="83"/>
        <end position="189"/>
    </location>
</feature>
<dbReference type="PANTHER" id="PTHR24095:SF243">
    <property type="entry name" value="ACETYL-COENZYME A SYNTHETASE"/>
    <property type="match status" value="1"/>
</dbReference>
<dbReference type="EMBL" id="AKNB01000300">
    <property type="protein sequence ID" value="EIQ30024.1"/>
    <property type="molecule type" value="Genomic_DNA"/>
</dbReference>
<dbReference type="PANTHER" id="PTHR24095">
    <property type="entry name" value="ACETYL-COENZYME A SYNTHETASE"/>
    <property type="match status" value="1"/>
</dbReference>
<evidence type="ECO:0000259" key="4">
    <source>
        <dbReference type="Pfam" id="PF16177"/>
    </source>
</evidence>
<evidence type="ECO:0000313" key="5">
    <source>
        <dbReference type="EMBL" id="EIQ30024.1"/>
    </source>
</evidence>
<dbReference type="Pfam" id="PF16177">
    <property type="entry name" value="ACAS_N"/>
    <property type="match status" value="1"/>
</dbReference>
<sequence>MSQIHKHTIPANIADRCLINPQQYEAMYQQSINVPDTFWGEQGKILDWIKPYQKVKNTSFAPGNVSIKWYEDGTLNLAANCLDRHLQENGDRTAIIWEGDDASQSKHISYKELHRDVCRFANTLLELGIKKGDVVAIYMPMVPEAAVAMLACARIGAVHSVIFGGFSPEAVAGRIIDSNSRLVITSDEGVRAGRQYSAEEKR</sequence>
<accession>I6DE32</accession>
<evidence type="ECO:0000313" key="6">
    <source>
        <dbReference type="Proteomes" id="UP000004199"/>
    </source>
</evidence>
<keyword evidence="2" id="KW-0007">Acetylation</keyword>
<evidence type="ECO:0000256" key="2">
    <source>
        <dbReference type="ARBA" id="ARBA00022990"/>
    </source>
</evidence>
<keyword evidence="5" id="KW-0436">Ligase</keyword>
<dbReference type="GO" id="GO:0005829">
    <property type="term" value="C:cytosol"/>
    <property type="evidence" value="ECO:0007669"/>
    <property type="project" value="TreeGrafter"/>
</dbReference>
<dbReference type="PATRIC" id="fig|766140.3.peg.4832"/>
<dbReference type="InterPro" id="IPR000873">
    <property type="entry name" value="AMP-dep_synth/lig_dom"/>
</dbReference>
<dbReference type="EC" id="6.2.1.1" evidence="5"/>
<comment type="similarity">
    <text evidence="1">Belongs to the ATP-dependent AMP-binding enzyme family.</text>
</comment>
<protein>
    <submittedName>
        <fullName evidence="5">Acetyl-coenzyme A synthetase domain protein</fullName>
        <ecNumber evidence="5">6.2.1.1</ecNumber>
    </submittedName>
</protein>
<dbReference type="AlphaFoldDB" id="I6DE32"/>
<organism evidence="5 6">
    <name type="scientific">Shigella boydii 4444-74</name>
    <dbReference type="NCBI Taxonomy" id="766140"/>
    <lineage>
        <taxon>Bacteria</taxon>
        <taxon>Pseudomonadati</taxon>
        <taxon>Pseudomonadota</taxon>
        <taxon>Gammaproteobacteria</taxon>
        <taxon>Enterobacterales</taxon>
        <taxon>Enterobacteriaceae</taxon>
        <taxon>Shigella</taxon>
    </lineage>
</organism>
<reference evidence="5 6" key="1">
    <citation type="submission" date="2012-03" db="EMBL/GenBank/DDBJ databases">
        <authorList>
            <person name="Rasko D."/>
            <person name="Redman J."/>
            <person name="Daugherty S.C."/>
            <person name="Tallon L."/>
            <person name="Sadzewicz L."/>
            <person name="Jones K."/>
            <person name="Santana-Cruz I."/>
            <person name="Liu X."/>
        </authorList>
    </citation>
    <scope>NUCLEOTIDE SEQUENCE [LARGE SCALE GENOMIC DNA]</scope>
    <source>
        <strain evidence="5 6">4444-74</strain>
    </source>
</reference>
<dbReference type="Gene3D" id="3.40.50.12780">
    <property type="entry name" value="N-terminal domain of ligase-like"/>
    <property type="match status" value="1"/>
</dbReference>
<gene>
    <name evidence="5" type="primary">acs</name>
    <name evidence="5" type="ORF">SB444474_4851</name>
</gene>
<dbReference type="SUPFAM" id="SSF56801">
    <property type="entry name" value="Acetyl-CoA synthetase-like"/>
    <property type="match status" value="1"/>
</dbReference>
<dbReference type="Proteomes" id="UP000004199">
    <property type="component" value="Unassembled WGS sequence"/>
</dbReference>
<name>I6DE32_SHIBO</name>
<evidence type="ECO:0000259" key="3">
    <source>
        <dbReference type="Pfam" id="PF00501"/>
    </source>
</evidence>